<evidence type="ECO:0000256" key="7">
    <source>
        <dbReference type="ARBA" id="ARBA00022884"/>
    </source>
</evidence>
<dbReference type="InterPro" id="IPR034648">
    <property type="entry name" value="CELF3/4/5/6_RRM1"/>
</dbReference>
<evidence type="ECO:0000256" key="9">
    <source>
        <dbReference type="PROSITE-ProRule" id="PRU00176"/>
    </source>
</evidence>
<dbReference type="GO" id="GO:0003723">
    <property type="term" value="F:RNA binding"/>
    <property type="evidence" value="ECO:0007669"/>
    <property type="project" value="UniProtKB-UniRule"/>
</dbReference>
<evidence type="ECO:0000313" key="12">
    <source>
        <dbReference type="RefSeq" id="XP_038858310.1"/>
    </source>
</evidence>
<dbReference type="GO" id="GO:0005737">
    <property type="term" value="C:cytoplasm"/>
    <property type="evidence" value="ECO:0007669"/>
    <property type="project" value="UniProtKB-SubCell"/>
</dbReference>
<evidence type="ECO:0000256" key="8">
    <source>
        <dbReference type="ARBA" id="ARBA00023242"/>
    </source>
</evidence>
<keyword evidence="11" id="KW-1185">Reference proteome</keyword>
<organism evidence="11 12">
    <name type="scientific">Salvelinus namaycush</name>
    <name type="common">Lake trout</name>
    <name type="synonym">Salmo namaycush</name>
    <dbReference type="NCBI Taxonomy" id="8040"/>
    <lineage>
        <taxon>Eukaryota</taxon>
        <taxon>Metazoa</taxon>
        <taxon>Chordata</taxon>
        <taxon>Craniata</taxon>
        <taxon>Vertebrata</taxon>
        <taxon>Euteleostomi</taxon>
        <taxon>Actinopterygii</taxon>
        <taxon>Neopterygii</taxon>
        <taxon>Teleostei</taxon>
        <taxon>Protacanthopterygii</taxon>
        <taxon>Salmoniformes</taxon>
        <taxon>Salmonidae</taxon>
        <taxon>Salmoninae</taxon>
        <taxon>Salvelinus</taxon>
    </lineage>
</organism>
<keyword evidence="5" id="KW-0507">mRNA processing</keyword>
<dbReference type="GeneID" id="120054769"/>
<feature type="domain" description="RRM" evidence="10">
    <location>
        <begin position="293"/>
        <end position="390"/>
    </location>
</feature>
<dbReference type="Pfam" id="PF00076">
    <property type="entry name" value="RRM_1"/>
    <property type="match status" value="3"/>
</dbReference>
<dbReference type="InterPro" id="IPR035979">
    <property type="entry name" value="RBD_domain_sf"/>
</dbReference>
<dbReference type="SUPFAM" id="SSF54928">
    <property type="entry name" value="RNA-binding domain, RBD"/>
    <property type="match status" value="2"/>
</dbReference>
<dbReference type="PANTHER" id="PTHR24012">
    <property type="entry name" value="RNA BINDING PROTEIN"/>
    <property type="match status" value="1"/>
</dbReference>
<dbReference type="Proteomes" id="UP000808372">
    <property type="component" value="Chromosome 10"/>
</dbReference>
<evidence type="ECO:0000256" key="1">
    <source>
        <dbReference type="ARBA" id="ARBA00004123"/>
    </source>
</evidence>
<keyword evidence="6" id="KW-0677">Repeat</keyword>
<gene>
    <name evidence="12" type="primary">LOC120054769</name>
</gene>
<dbReference type="Gene3D" id="3.30.70.330">
    <property type="match status" value="3"/>
</dbReference>
<evidence type="ECO:0000313" key="11">
    <source>
        <dbReference type="Proteomes" id="UP000808372"/>
    </source>
</evidence>
<dbReference type="FunFam" id="3.30.70.330:FF:000010">
    <property type="entry name" value="CUGBP Elav-like family member 4 isoform 3"/>
    <property type="match status" value="1"/>
</dbReference>
<dbReference type="GO" id="GO:0005634">
    <property type="term" value="C:nucleus"/>
    <property type="evidence" value="ECO:0007669"/>
    <property type="project" value="UniProtKB-SubCell"/>
</dbReference>
<feature type="domain" description="RRM" evidence="10">
    <location>
        <begin position="94"/>
        <end position="174"/>
    </location>
</feature>
<dbReference type="CDD" id="cd12632">
    <property type="entry name" value="RRM1_CELF3_4_5_6"/>
    <property type="match status" value="1"/>
</dbReference>
<evidence type="ECO:0000259" key="10">
    <source>
        <dbReference type="PROSITE" id="PS50102"/>
    </source>
</evidence>
<dbReference type="AlphaFoldDB" id="A0A8U1BKF4"/>
<keyword evidence="7 9" id="KW-0694">RNA-binding</keyword>
<comment type="similarity">
    <text evidence="3">Belongs to the CELF/BRUNOL family.</text>
</comment>
<comment type="subcellular location">
    <subcellularLocation>
        <location evidence="2">Cytoplasm</location>
    </subcellularLocation>
    <subcellularLocation>
        <location evidence="1">Nucleus</location>
    </subcellularLocation>
</comment>
<dbReference type="CDD" id="cd12635">
    <property type="entry name" value="RRM2_CELF3_4_5_6"/>
    <property type="match status" value="1"/>
</dbReference>
<dbReference type="GO" id="GO:0006397">
    <property type="term" value="P:mRNA processing"/>
    <property type="evidence" value="ECO:0007669"/>
    <property type="project" value="UniProtKB-KW"/>
</dbReference>
<proteinExistence type="inferred from homology"/>
<name>A0A8U1BKF4_SALNM</name>
<feature type="domain" description="RRM" evidence="10">
    <location>
        <begin position="7"/>
        <end position="88"/>
    </location>
</feature>
<evidence type="ECO:0000256" key="2">
    <source>
        <dbReference type="ARBA" id="ARBA00004496"/>
    </source>
</evidence>
<dbReference type="InterPro" id="IPR012677">
    <property type="entry name" value="Nucleotide-bd_a/b_plait_sf"/>
</dbReference>
<accession>A0A8U1BKF4</accession>
<evidence type="ECO:0000256" key="5">
    <source>
        <dbReference type="ARBA" id="ARBA00022664"/>
    </source>
</evidence>
<dbReference type="RefSeq" id="XP_038858310.1">
    <property type="nucleotide sequence ID" value="XM_039002382.1"/>
</dbReference>
<evidence type="ECO:0000256" key="4">
    <source>
        <dbReference type="ARBA" id="ARBA00022490"/>
    </source>
</evidence>
<keyword evidence="8" id="KW-0539">Nucleus</keyword>
<evidence type="ECO:0000256" key="6">
    <source>
        <dbReference type="ARBA" id="ARBA00022737"/>
    </source>
</evidence>
<reference evidence="12" key="1">
    <citation type="submission" date="2025-08" db="UniProtKB">
        <authorList>
            <consortium name="RefSeq"/>
        </authorList>
    </citation>
    <scope>IDENTIFICATION</scope>
    <source>
        <tissue evidence="12">White muscle</tissue>
    </source>
</reference>
<dbReference type="FunFam" id="3.30.70.330:FF:000007">
    <property type="entry name" value="CUGBP Elav-like family member 4 isoform 3"/>
    <property type="match status" value="1"/>
</dbReference>
<sequence length="397" mass="43306">MKDQDAIKLFIGQIPRNLEEKDLKPLFEQFGKIHELTVLKDRYTGMHKGCAFLTYCARESAIKAQNALHEQKTLPGMTRPIQVKPADSESRGDRKLFVGMLNKQQTEEDVYRLFEPYGVIEECTVLRGPDGNSKGCAFVKFSTHAEAQSAISALHGSQTMPGASSSLVVKFADTDKERTIRRMQQMVGQFGIFNPAIALPFSTYSTYAHLMQQQAAIMAASHGGYLTPSMAFPATQLHQMGALSINGLPPNSMTSVSGDSPPANITTPSIVTPIVNGFTGIPHHQPNGHPAVETMYSNGLPSYSTQSPTAADTLQQAFTGVQQYTAAIYPAGTLTPIGQTLPQPSQVIQQQQQREGFVSFDNPASAQAAIQAMNGFQIGMKRLKVQLKRPKDASRPY</sequence>
<dbReference type="InterPro" id="IPR000504">
    <property type="entry name" value="RRM_dom"/>
</dbReference>
<evidence type="ECO:0000256" key="3">
    <source>
        <dbReference type="ARBA" id="ARBA00009621"/>
    </source>
</evidence>
<dbReference type="PROSITE" id="PS50102">
    <property type="entry name" value="RRM"/>
    <property type="match status" value="3"/>
</dbReference>
<protein>
    <submittedName>
        <fullName evidence="12">CUGBP Elav-like family member 4 isoform X26</fullName>
    </submittedName>
</protein>
<keyword evidence="4" id="KW-0963">Cytoplasm</keyword>
<dbReference type="SMART" id="SM00360">
    <property type="entry name" value="RRM"/>
    <property type="match status" value="3"/>
</dbReference>